<evidence type="ECO:0000256" key="1">
    <source>
        <dbReference type="SAM" id="MobiDB-lite"/>
    </source>
</evidence>
<dbReference type="EMBL" id="CP012159">
    <property type="protein sequence ID" value="AKT38635.1"/>
    <property type="molecule type" value="Genomic_DNA"/>
</dbReference>
<feature type="compositionally biased region" description="Basic and acidic residues" evidence="1">
    <location>
        <begin position="116"/>
        <end position="126"/>
    </location>
</feature>
<protein>
    <recommendedName>
        <fullName evidence="4">PRC-barrel domain-containing protein</fullName>
    </recommendedName>
</protein>
<accession>A0A0K1ECP3</accession>
<name>A0A0K1ECP3_CHOCO</name>
<gene>
    <name evidence="2" type="ORF">CMC5_027820</name>
</gene>
<evidence type="ECO:0008006" key="4">
    <source>
        <dbReference type="Google" id="ProtNLM"/>
    </source>
</evidence>
<proteinExistence type="predicted"/>
<sequence>MLDASTVHVAPGRFTQETTRYPEEVRMQSPFEGCIEEGMEVRSVDGEKLGKVIGTQAGSIMVEKGFLFPRDCLVSWSDVTEVRDGTIHVARTKAELGMSRDFDHIGQYVGRKNKDRRAETTRHEDAALGGSRRWF</sequence>
<evidence type="ECO:0000313" key="2">
    <source>
        <dbReference type="EMBL" id="AKT38635.1"/>
    </source>
</evidence>
<feature type="region of interest" description="Disordered" evidence="1">
    <location>
        <begin position="113"/>
        <end position="135"/>
    </location>
</feature>
<evidence type="ECO:0000313" key="3">
    <source>
        <dbReference type="Proteomes" id="UP000067626"/>
    </source>
</evidence>
<keyword evidence="3" id="KW-1185">Reference proteome</keyword>
<dbReference type="RefSeq" id="WP_050430842.1">
    <property type="nucleotide sequence ID" value="NZ_CP012159.1"/>
</dbReference>
<organism evidence="2 3">
    <name type="scientific">Chondromyces crocatus</name>
    <dbReference type="NCBI Taxonomy" id="52"/>
    <lineage>
        <taxon>Bacteria</taxon>
        <taxon>Pseudomonadati</taxon>
        <taxon>Myxococcota</taxon>
        <taxon>Polyangia</taxon>
        <taxon>Polyangiales</taxon>
        <taxon>Polyangiaceae</taxon>
        <taxon>Chondromyces</taxon>
    </lineage>
</organism>
<dbReference type="AlphaFoldDB" id="A0A0K1ECP3"/>
<dbReference type="OrthoDB" id="5513836at2"/>
<reference evidence="2 3" key="1">
    <citation type="submission" date="2015-07" db="EMBL/GenBank/DDBJ databases">
        <title>Genome analysis of myxobacterium Chondromyces crocatus Cm c5 reveals a high potential for natural compound synthesis and the genetic basis for the loss of fruiting body formation.</title>
        <authorList>
            <person name="Zaburannyi N."/>
            <person name="Bunk B."/>
            <person name="Maier J."/>
            <person name="Overmann J."/>
            <person name="Mueller R."/>
        </authorList>
    </citation>
    <scope>NUCLEOTIDE SEQUENCE [LARGE SCALE GENOMIC DNA]</scope>
    <source>
        <strain evidence="2 3">Cm c5</strain>
    </source>
</reference>
<dbReference type="KEGG" id="ccro:CMC5_027820"/>
<dbReference type="STRING" id="52.CMC5_027820"/>
<dbReference type="Proteomes" id="UP000067626">
    <property type="component" value="Chromosome"/>
</dbReference>